<proteinExistence type="inferred from homology"/>
<evidence type="ECO:0000256" key="2">
    <source>
        <dbReference type="ARBA" id="ARBA00022723"/>
    </source>
</evidence>
<dbReference type="RefSeq" id="WP_038586529.1">
    <property type="nucleotide sequence ID" value="NZ_HG938353.1"/>
</dbReference>
<keyword evidence="5" id="KW-1185">Reference proteome</keyword>
<evidence type="ECO:0000313" key="5">
    <source>
        <dbReference type="Proteomes" id="UP000028181"/>
    </source>
</evidence>
<dbReference type="PANTHER" id="PTHR37302">
    <property type="entry name" value="SLR1116 PROTEIN"/>
    <property type="match status" value="1"/>
</dbReference>
<dbReference type="KEGG" id="ngg:RG540_CH16640"/>
<dbReference type="Gene3D" id="1.20.120.450">
    <property type="entry name" value="dinb family like domain"/>
    <property type="match status" value="1"/>
</dbReference>
<dbReference type="PANTHER" id="PTHR37302:SF3">
    <property type="entry name" value="DAMAGE-INDUCIBLE PROTEIN DINB"/>
    <property type="match status" value="1"/>
</dbReference>
<evidence type="ECO:0000313" key="4">
    <source>
        <dbReference type="EMBL" id="CDN47836.1"/>
    </source>
</evidence>
<dbReference type="SUPFAM" id="SSF109854">
    <property type="entry name" value="DinB/YfiT-like putative metalloenzymes"/>
    <property type="match status" value="1"/>
</dbReference>
<feature type="binding site" evidence="3">
    <location>
        <position position="138"/>
    </location>
    <ligand>
        <name>a divalent metal cation</name>
        <dbReference type="ChEBI" id="CHEBI:60240"/>
    </ligand>
</feature>
<dbReference type="OrthoDB" id="9807509at2"/>
<organism evidence="4 5">
    <name type="scientific">Neorhizobium galegae bv. orientalis str. HAMBI 540</name>
    <dbReference type="NCBI Taxonomy" id="1028800"/>
    <lineage>
        <taxon>Bacteria</taxon>
        <taxon>Pseudomonadati</taxon>
        <taxon>Pseudomonadota</taxon>
        <taxon>Alphaproteobacteria</taxon>
        <taxon>Hyphomicrobiales</taxon>
        <taxon>Rhizobiaceae</taxon>
        <taxon>Rhizobium/Agrobacterium group</taxon>
        <taxon>Neorhizobium</taxon>
    </lineage>
</organism>
<feature type="binding site" evidence="3">
    <location>
        <position position="134"/>
    </location>
    <ligand>
        <name>a divalent metal cation</name>
        <dbReference type="ChEBI" id="CHEBI:60240"/>
    </ligand>
</feature>
<name>A0A068SPZ1_NEOGA</name>
<accession>A0A068SPZ1</accession>
<keyword evidence="2 3" id="KW-0479">Metal-binding</keyword>
<dbReference type="Proteomes" id="UP000028181">
    <property type="component" value="Chromosome I"/>
</dbReference>
<dbReference type="Pfam" id="PF05163">
    <property type="entry name" value="DinB"/>
    <property type="match status" value="1"/>
</dbReference>
<dbReference type="GO" id="GO:0046872">
    <property type="term" value="F:metal ion binding"/>
    <property type="evidence" value="ECO:0007669"/>
    <property type="project" value="UniProtKB-KW"/>
</dbReference>
<dbReference type="AlphaFoldDB" id="A0A068SPZ1"/>
<feature type="binding site" evidence="3">
    <location>
        <position position="50"/>
    </location>
    <ligand>
        <name>a divalent metal cation</name>
        <dbReference type="ChEBI" id="CHEBI:60240"/>
    </ligand>
</feature>
<comment type="similarity">
    <text evidence="1">Belongs to the DinB family.</text>
</comment>
<evidence type="ECO:0000256" key="3">
    <source>
        <dbReference type="PIRSR" id="PIRSR607837-1"/>
    </source>
</evidence>
<gene>
    <name evidence="4" type="ORF">RG540_CH16640</name>
</gene>
<dbReference type="InterPro" id="IPR034660">
    <property type="entry name" value="DinB/YfiT-like"/>
</dbReference>
<reference evidence="5" key="1">
    <citation type="journal article" date="2014" name="BMC Genomics">
        <title>Genome sequencing of two Neorhizobium galegae strains reveals a noeT gene responsible for the unusual acetylation of the nodulation factors.</title>
        <authorList>
            <person name="Osterman J."/>
            <person name="Marsh J."/>
            <person name="Laine P.K."/>
            <person name="Zeng Z."/>
            <person name="Alatalo E."/>
            <person name="Sullivan J.T."/>
            <person name="Young J.P."/>
            <person name="Thomas-Oates J."/>
            <person name="Paulin L."/>
            <person name="Lindstrom K."/>
        </authorList>
    </citation>
    <scope>NUCLEOTIDE SEQUENCE [LARGE SCALE GENOMIC DNA]</scope>
    <source>
        <strain evidence="5">HAMBI 540</strain>
    </source>
</reference>
<evidence type="ECO:0000256" key="1">
    <source>
        <dbReference type="ARBA" id="ARBA00008635"/>
    </source>
</evidence>
<dbReference type="GeneID" id="24257521"/>
<dbReference type="EMBL" id="HG938353">
    <property type="protein sequence ID" value="CDN47836.1"/>
    <property type="molecule type" value="Genomic_DNA"/>
</dbReference>
<protein>
    <submittedName>
        <fullName evidence="4">DinB family protein</fullName>
    </submittedName>
</protein>
<dbReference type="HOGENOM" id="CLU_101283_1_1_5"/>
<sequence>MTPQRYLLAQAYNNAWANHRLLKACGELSREELDATRISFFPSIIHTLNHILTVDWLYISGLEGDCLGPAAFEPEIPCPLFADLDREQRAADRRLIDHCRSLDEKTIAEDIRIPRRTFVQVEPADRLLMHLFQHQIHHRGQVHAMLSGTTVQPPQLDEFFCKGEDQLRQQDFAELGFTEAMIWS</sequence>
<dbReference type="eggNOG" id="COG2318">
    <property type="taxonomic scope" value="Bacteria"/>
</dbReference>
<dbReference type="InterPro" id="IPR007837">
    <property type="entry name" value="DinB"/>
</dbReference>
<dbReference type="PATRIC" id="fig|1028800.3.peg.1674"/>